<dbReference type="PROSITE" id="PS50088">
    <property type="entry name" value="ANK_REPEAT"/>
    <property type="match status" value="2"/>
</dbReference>
<proteinExistence type="predicted"/>
<protein>
    <submittedName>
        <fullName evidence="4">Uncharacterized protein</fullName>
    </submittedName>
</protein>
<evidence type="ECO:0000313" key="4">
    <source>
        <dbReference type="EMBL" id="VDI12158.1"/>
    </source>
</evidence>
<reference evidence="4" key="1">
    <citation type="submission" date="2018-11" db="EMBL/GenBank/DDBJ databases">
        <authorList>
            <person name="Alioto T."/>
            <person name="Alioto T."/>
        </authorList>
    </citation>
    <scope>NUCLEOTIDE SEQUENCE</scope>
</reference>
<evidence type="ECO:0000313" key="5">
    <source>
        <dbReference type="Proteomes" id="UP000596742"/>
    </source>
</evidence>
<dbReference type="Pfam" id="PF12796">
    <property type="entry name" value="Ank_2"/>
    <property type="match status" value="1"/>
</dbReference>
<dbReference type="SMART" id="SM00248">
    <property type="entry name" value="ANK"/>
    <property type="match status" value="3"/>
</dbReference>
<keyword evidence="2 3" id="KW-0040">ANK repeat</keyword>
<dbReference type="Pfam" id="PF00023">
    <property type="entry name" value="Ank"/>
    <property type="match status" value="1"/>
</dbReference>
<organism evidence="4 5">
    <name type="scientific">Mytilus galloprovincialis</name>
    <name type="common">Mediterranean mussel</name>
    <dbReference type="NCBI Taxonomy" id="29158"/>
    <lineage>
        <taxon>Eukaryota</taxon>
        <taxon>Metazoa</taxon>
        <taxon>Spiralia</taxon>
        <taxon>Lophotrochozoa</taxon>
        <taxon>Mollusca</taxon>
        <taxon>Bivalvia</taxon>
        <taxon>Autobranchia</taxon>
        <taxon>Pteriomorphia</taxon>
        <taxon>Mytilida</taxon>
        <taxon>Mytiloidea</taxon>
        <taxon>Mytilidae</taxon>
        <taxon>Mytilinae</taxon>
        <taxon>Mytilus</taxon>
    </lineage>
</organism>
<feature type="repeat" description="ANK" evidence="3">
    <location>
        <begin position="59"/>
        <end position="91"/>
    </location>
</feature>
<dbReference type="EMBL" id="UYJE01002590">
    <property type="protein sequence ID" value="VDI12158.1"/>
    <property type="molecule type" value="Genomic_DNA"/>
</dbReference>
<evidence type="ECO:0000256" key="2">
    <source>
        <dbReference type="ARBA" id="ARBA00023043"/>
    </source>
</evidence>
<feature type="repeat" description="ANK" evidence="3">
    <location>
        <begin position="111"/>
        <end position="143"/>
    </location>
</feature>
<dbReference type="GO" id="GO:0004842">
    <property type="term" value="F:ubiquitin-protein transferase activity"/>
    <property type="evidence" value="ECO:0007669"/>
    <property type="project" value="TreeGrafter"/>
</dbReference>
<evidence type="ECO:0000256" key="1">
    <source>
        <dbReference type="ARBA" id="ARBA00022737"/>
    </source>
</evidence>
<keyword evidence="5" id="KW-1185">Reference proteome</keyword>
<dbReference type="PANTHER" id="PTHR24171">
    <property type="entry name" value="ANKYRIN REPEAT DOMAIN-CONTAINING PROTEIN 39-RELATED"/>
    <property type="match status" value="1"/>
</dbReference>
<gene>
    <name evidence="4" type="ORF">MGAL_10B081497</name>
</gene>
<evidence type="ECO:0000256" key="3">
    <source>
        <dbReference type="PROSITE-ProRule" id="PRU00023"/>
    </source>
</evidence>
<dbReference type="InterPro" id="IPR002110">
    <property type="entry name" value="Ankyrin_rpt"/>
</dbReference>
<dbReference type="PANTHER" id="PTHR24171:SF8">
    <property type="entry name" value="BRCA1-ASSOCIATED RING DOMAIN PROTEIN 1"/>
    <property type="match status" value="1"/>
</dbReference>
<comment type="caution">
    <text evidence="4">The sequence shown here is derived from an EMBL/GenBank/DDBJ whole genome shotgun (WGS) entry which is preliminary data.</text>
</comment>
<dbReference type="GO" id="GO:0070531">
    <property type="term" value="C:BRCA1-A complex"/>
    <property type="evidence" value="ECO:0007669"/>
    <property type="project" value="TreeGrafter"/>
</dbReference>
<dbReference type="OrthoDB" id="10252328at2759"/>
<keyword evidence="1" id="KW-0677">Repeat</keyword>
<dbReference type="SUPFAM" id="SSF48403">
    <property type="entry name" value="Ankyrin repeat"/>
    <property type="match status" value="1"/>
</dbReference>
<dbReference type="InterPro" id="IPR036770">
    <property type="entry name" value="Ankyrin_rpt-contain_sf"/>
</dbReference>
<dbReference type="GO" id="GO:0085020">
    <property type="term" value="P:protein K6-linked ubiquitination"/>
    <property type="evidence" value="ECO:0007669"/>
    <property type="project" value="TreeGrafter"/>
</dbReference>
<dbReference type="AlphaFoldDB" id="A0A8B6D115"/>
<dbReference type="Gene3D" id="1.25.40.20">
    <property type="entry name" value="Ankyrin repeat-containing domain"/>
    <property type="match status" value="3"/>
</dbReference>
<accession>A0A8B6D115</accession>
<sequence length="161" mass="18210">MESHLFMWLVRKITYKADLNRCQENGWSPLLAASNFNHNALVEYLCDHSDAFANISNKEGETPLYIACENDNVDLVKLLLKHGAAISDRDENGFTSFHKACSKAVDNEDQNGQTPLHYATLNNHADTIKLLVRHGTVRDNYDIQVSPTSTGTKRRKYCVIQ</sequence>
<name>A0A8B6D115_MYTGA</name>
<dbReference type="GO" id="GO:0031436">
    <property type="term" value="C:BRCA1-BARD1 complex"/>
    <property type="evidence" value="ECO:0007669"/>
    <property type="project" value="TreeGrafter"/>
</dbReference>
<dbReference type="PROSITE" id="PS50297">
    <property type="entry name" value="ANK_REP_REGION"/>
    <property type="match status" value="2"/>
</dbReference>
<dbReference type="Proteomes" id="UP000596742">
    <property type="component" value="Unassembled WGS sequence"/>
</dbReference>